<evidence type="ECO:0000313" key="1">
    <source>
        <dbReference type="EMBL" id="BCA86960.1"/>
    </source>
</evidence>
<dbReference type="AlphaFoldDB" id="A0A679IF69"/>
<keyword evidence="2" id="KW-1185">Reference proteome</keyword>
<proteinExistence type="predicted"/>
<organism evidence="1 2">
    <name type="scientific">Enterococcus saigonensis</name>
    <dbReference type="NCBI Taxonomy" id="1805431"/>
    <lineage>
        <taxon>Bacteria</taxon>
        <taxon>Bacillati</taxon>
        <taxon>Bacillota</taxon>
        <taxon>Bacilli</taxon>
        <taxon>Lactobacillales</taxon>
        <taxon>Enterococcaceae</taxon>
        <taxon>Enterococcus</taxon>
    </lineage>
</organism>
<accession>A0A679IF69</accession>
<dbReference type="EMBL" id="AP022822">
    <property type="protein sequence ID" value="BCA86960.1"/>
    <property type="molecule type" value="Genomic_DNA"/>
</dbReference>
<protein>
    <submittedName>
        <fullName evidence="1">Uncharacterized protein</fullName>
    </submittedName>
</protein>
<dbReference type="Proteomes" id="UP000502998">
    <property type="component" value="Chromosome"/>
</dbReference>
<dbReference type="KEGG" id="esg:EsVE80_24830"/>
<reference evidence="1 2" key="1">
    <citation type="submission" date="2020-02" db="EMBL/GenBank/DDBJ databases">
        <title>Characterization of vanA genotype vancomycin-resistant Enterococcus saigonensis VE80.</title>
        <authorList>
            <person name="Harada T."/>
            <person name="Motooka D."/>
            <person name="Nakamura S."/>
            <person name="Yamamoto Y."/>
            <person name="Kawahara R."/>
            <person name="Kawatsu K."/>
        </authorList>
    </citation>
    <scope>NUCLEOTIDE SEQUENCE [LARGE SCALE GENOMIC DNA]</scope>
    <source>
        <strain evidence="1 2">VE80</strain>
    </source>
</reference>
<sequence length="148" mass="16083">MKKIMFGSVLALSLFVGSGIYTPLIVSAATEESDSVSSTDTRIELSDGSFLVLKDYVGTEGVDFVVNQIIEQPDGNLTRAVGGYYLSTSTTITYYTSNYPSQVYREVSKNMSGKIWLYAGNIPLKSVQSGGTHGGYNCHYAGKIPRIR</sequence>
<gene>
    <name evidence="1" type="ORF">EsVE80_24830</name>
</gene>
<evidence type="ECO:0000313" key="2">
    <source>
        <dbReference type="Proteomes" id="UP000502998"/>
    </source>
</evidence>
<name>A0A679IF69_9ENTE</name>